<keyword evidence="5" id="KW-0680">Restriction system</keyword>
<dbReference type="InterPro" id="IPR029063">
    <property type="entry name" value="SAM-dependent_MTases_sf"/>
</dbReference>
<dbReference type="GO" id="GO:0003886">
    <property type="term" value="F:DNA (cytosine-5-)-methyltransferase activity"/>
    <property type="evidence" value="ECO:0007669"/>
    <property type="project" value="UniProtKB-EC"/>
</dbReference>
<dbReference type="Proteomes" id="UP001229244">
    <property type="component" value="Unassembled WGS sequence"/>
</dbReference>
<dbReference type="GO" id="GO:0044027">
    <property type="term" value="P:negative regulation of gene expression via chromosomal CpG island methylation"/>
    <property type="evidence" value="ECO:0007669"/>
    <property type="project" value="TreeGrafter"/>
</dbReference>
<keyword evidence="4 7" id="KW-0949">S-adenosyl-L-methionine</keyword>
<dbReference type="Gene3D" id="3.90.120.10">
    <property type="entry name" value="DNA Methylase, subunit A, domain 2"/>
    <property type="match status" value="1"/>
</dbReference>
<dbReference type="InterPro" id="IPR050390">
    <property type="entry name" value="C5-Methyltransferase"/>
</dbReference>
<evidence type="ECO:0000313" key="9">
    <source>
        <dbReference type="Proteomes" id="UP001229244"/>
    </source>
</evidence>
<dbReference type="AlphaFoldDB" id="A0AAE3VN71"/>
<evidence type="ECO:0000256" key="5">
    <source>
        <dbReference type="ARBA" id="ARBA00022747"/>
    </source>
</evidence>
<comment type="catalytic activity">
    <reaction evidence="6">
        <text>a 2'-deoxycytidine in DNA + S-adenosyl-L-methionine = a 5-methyl-2'-deoxycytidine in DNA + S-adenosyl-L-homocysteine + H(+)</text>
        <dbReference type="Rhea" id="RHEA:13681"/>
        <dbReference type="Rhea" id="RHEA-COMP:11369"/>
        <dbReference type="Rhea" id="RHEA-COMP:11370"/>
        <dbReference type="ChEBI" id="CHEBI:15378"/>
        <dbReference type="ChEBI" id="CHEBI:57856"/>
        <dbReference type="ChEBI" id="CHEBI:59789"/>
        <dbReference type="ChEBI" id="CHEBI:85452"/>
        <dbReference type="ChEBI" id="CHEBI:85454"/>
        <dbReference type="EC" id="2.1.1.37"/>
    </reaction>
</comment>
<keyword evidence="2 7" id="KW-0489">Methyltransferase</keyword>
<evidence type="ECO:0000256" key="2">
    <source>
        <dbReference type="ARBA" id="ARBA00022603"/>
    </source>
</evidence>
<comment type="caution">
    <text evidence="8">The sequence shown here is derived from an EMBL/GenBank/DDBJ whole genome shotgun (WGS) entry which is preliminary data.</text>
</comment>
<accession>A0AAE3VN71</accession>
<proteinExistence type="inferred from homology"/>
<dbReference type="InterPro" id="IPR001525">
    <property type="entry name" value="C5_MeTfrase"/>
</dbReference>
<evidence type="ECO:0000256" key="7">
    <source>
        <dbReference type="PROSITE-ProRule" id="PRU01016"/>
    </source>
</evidence>
<dbReference type="EC" id="2.1.1.37" evidence="1"/>
<dbReference type="Pfam" id="PF00145">
    <property type="entry name" value="DNA_methylase"/>
    <property type="match status" value="2"/>
</dbReference>
<dbReference type="PANTHER" id="PTHR10629:SF52">
    <property type="entry name" value="DNA (CYTOSINE-5)-METHYLTRANSFERASE 1"/>
    <property type="match status" value="1"/>
</dbReference>
<evidence type="ECO:0000256" key="4">
    <source>
        <dbReference type="ARBA" id="ARBA00022691"/>
    </source>
</evidence>
<evidence type="ECO:0000313" key="8">
    <source>
        <dbReference type="EMBL" id="MDQ0314830.1"/>
    </source>
</evidence>
<keyword evidence="9" id="KW-1185">Reference proteome</keyword>
<comment type="similarity">
    <text evidence="7">Belongs to the class I-like SAM-binding methyltransferase superfamily. C5-methyltransferase family.</text>
</comment>
<reference evidence="8" key="1">
    <citation type="submission" date="2023-07" db="EMBL/GenBank/DDBJ databases">
        <title>Genomic Encyclopedia of Type Strains, Phase IV (KMG-IV): sequencing the most valuable type-strain genomes for metagenomic binning, comparative biology and taxonomic classification.</title>
        <authorList>
            <person name="Goeker M."/>
        </authorList>
    </citation>
    <scope>NUCLEOTIDE SEQUENCE</scope>
    <source>
        <strain evidence="8">DSM 21202</strain>
    </source>
</reference>
<dbReference type="Gene3D" id="3.40.50.150">
    <property type="entry name" value="Vaccinia Virus protein VP39"/>
    <property type="match status" value="1"/>
</dbReference>
<dbReference type="EMBL" id="JAUSUL010000001">
    <property type="protein sequence ID" value="MDQ0314830.1"/>
    <property type="molecule type" value="Genomic_DNA"/>
</dbReference>
<evidence type="ECO:0000256" key="6">
    <source>
        <dbReference type="ARBA" id="ARBA00047422"/>
    </source>
</evidence>
<sequence length="617" mass="66708">MIIDSFAGGGGASVGIERALGRSPDYAINHDAAALAMHRANHPDTVHLSRNIWQVDPMEVVGLRPVGLLWASPDCKHHSKAKGGRPVKRAIRDLAWTVVLWARRARPRVIILENVEEFRDWGPLKEREGGGYYPDPERRGQTFDRWVGELKRLGYRVQWRELRACDYGAPTIRKRLFLIARRDGKPIVWPKPTHGAPDDPDVIAGLQEVRTAGGRTGKHKLPWRTAAEIIDWSLPCPSIFETSAKIKAKWGVRANRPLAEATLRRVAKGVVRYVLEAKRPFIVPVTHAGDTRCHDSAEPLRTVTTANRGELAFVTPFVSYGQQGGLNRPISAPLHTVTASAKDTNAVITPFVTKFRSGSTGHDAREPLATVTANGQSDRPGGAVPLGVVAPYLVPRYGERPGQEPRTRAIDTPHPVVVPTGNGASLVAAFLAQHNTDMVGHDARAPVSTIVGKGCTQGLVAAHMINMKGSARADYPAEHPVPTITASTGHAGIVAAFLAKYYGAGDPIQGVDEALHTVTTKPRHGLVTVTIDGAAFVIVDIGMRMLTPRERFRAQGFPDTYRIDAGVGPDGEAVPLTQEVQGRCCGNSVSPDVADALVEANCADMAIRHTEAREVSA</sequence>
<dbReference type="PANTHER" id="PTHR10629">
    <property type="entry name" value="CYTOSINE-SPECIFIC METHYLTRANSFERASE"/>
    <property type="match status" value="1"/>
</dbReference>
<evidence type="ECO:0000256" key="3">
    <source>
        <dbReference type="ARBA" id="ARBA00022679"/>
    </source>
</evidence>
<dbReference type="GO" id="GO:0003677">
    <property type="term" value="F:DNA binding"/>
    <property type="evidence" value="ECO:0007669"/>
    <property type="project" value="TreeGrafter"/>
</dbReference>
<evidence type="ECO:0000256" key="1">
    <source>
        <dbReference type="ARBA" id="ARBA00011975"/>
    </source>
</evidence>
<name>A0AAE3VN71_9HYPH</name>
<dbReference type="PROSITE" id="PS51679">
    <property type="entry name" value="SAM_MT_C5"/>
    <property type="match status" value="1"/>
</dbReference>
<dbReference type="PRINTS" id="PR00105">
    <property type="entry name" value="C5METTRFRASE"/>
</dbReference>
<dbReference type="SUPFAM" id="SSF53335">
    <property type="entry name" value="S-adenosyl-L-methionine-dependent methyltransferases"/>
    <property type="match status" value="1"/>
</dbReference>
<protein>
    <recommendedName>
        <fullName evidence="1">DNA (cytosine-5-)-methyltransferase</fullName>
        <ecNumber evidence="1">2.1.1.37</ecNumber>
    </recommendedName>
</protein>
<dbReference type="GO" id="GO:0032259">
    <property type="term" value="P:methylation"/>
    <property type="evidence" value="ECO:0007669"/>
    <property type="project" value="UniProtKB-KW"/>
</dbReference>
<keyword evidence="3 7" id="KW-0808">Transferase</keyword>
<organism evidence="8 9">
    <name type="scientific">Amorphus orientalis</name>
    <dbReference type="NCBI Taxonomy" id="649198"/>
    <lineage>
        <taxon>Bacteria</taxon>
        <taxon>Pseudomonadati</taxon>
        <taxon>Pseudomonadota</taxon>
        <taxon>Alphaproteobacteria</taxon>
        <taxon>Hyphomicrobiales</taxon>
        <taxon>Amorphaceae</taxon>
        <taxon>Amorphus</taxon>
    </lineage>
</organism>
<feature type="active site" evidence="7">
    <location>
        <position position="75"/>
    </location>
</feature>
<gene>
    <name evidence="8" type="ORF">J2S73_001267</name>
</gene>
<dbReference type="GO" id="GO:0009307">
    <property type="term" value="P:DNA restriction-modification system"/>
    <property type="evidence" value="ECO:0007669"/>
    <property type="project" value="UniProtKB-KW"/>
</dbReference>